<name>A0ABY9TYG5_9GAMM</name>
<feature type="signal peptide" evidence="1">
    <location>
        <begin position="1"/>
        <end position="22"/>
    </location>
</feature>
<evidence type="ECO:0000313" key="3">
    <source>
        <dbReference type="Proteomes" id="UP001258994"/>
    </source>
</evidence>
<dbReference type="PROSITE" id="PS51257">
    <property type="entry name" value="PROKAR_LIPOPROTEIN"/>
    <property type="match status" value="1"/>
</dbReference>
<keyword evidence="3" id="KW-1185">Reference proteome</keyword>
<dbReference type="PANTHER" id="PTHR10443">
    <property type="entry name" value="MICROSOMAL DIPEPTIDASE"/>
    <property type="match status" value="1"/>
</dbReference>
<accession>A0ABY9TYG5</accession>
<organism evidence="2 3">
    <name type="scientific">Thalassotalea psychrophila</name>
    <dbReference type="NCBI Taxonomy" id="3065647"/>
    <lineage>
        <taxon>Bacteria</taxon>
        <taxon>Pseudomonadati</taxon>
        <taxon>Pseudomonadota</taxon>
        <taxon>Gammaproteobacteria</taxon>
        <taxon>Alteromonadales</taxon>
        <taxon>Colwelliaceae</taxon>
        <taxon>Thalassotalea</taxon>
    </lineage>
</organism>
<keyword evidence="2" id="KW-0224">Dipeptidase</keyword>
<reference evidence="3" key="1">
    <citation type="submission" date="2023-09" db="EMBL/GenBank/DDBJ databases">
        <authorList>
            <person name="Li S."/>
            <person name="Li X."/>
            <person name="Zhang C."/>
            <person name="Zhao Z."/>
        </authorList>
    </citation>
    <scope>NUCLEOTIDE SEQUENCE [LARGE SCALE GENOMIC DNA]</scope>
    <source>
        <strain evidence="3">SQ149</strain>
    </source>
</reference>
<dbReference type="GO" id="GO:0016805">
    <property type="term" value="F:dipeptidase activity"/>
    <property type="evidence" value="ECO:0007669"/>
    <property type="project" value="UniProtKB-KW"/>
</dbReference>
<dbReference type="Pfam" id="PF01244">
    <property type="entry name" value="Peptidase_M19"/>
    <property type="match status" value="1"/>
</dbReference>
<keyword evidence="1" id="KW-0732">Signal</keyword>
<evidence type="ECO:0000256" key="1">
    <source>
        <dbReference type="SAM" id="SignalP"/>
    </source>
</evidence>
<keyword evidence="2" id="KW-0378">Hydrolase</keyword>
<dbReference type="PANTHER" id="PTHR10443:SF12">
    <property type="entry name" value="DIPEPTIDASE"/>
    <property type="match status" value="1"/>
</dbReference>
<proteinExistence type="predicted"/>
<dbReference type="Proteomes" id="UP001258994">
    <property type="component" value="Chromosome"/>
</dbReference>
<sequence>MKFKTLLLSAAISIGCLNTAVAADLSKDWPSSKKADDFVKSSIVLDFFAAPYGLGWTEPEEMHTYLERAHQAGITGVSATLSASTQDWEYFQKEHALWRDNLLDTKDRYIFVKHVEDIERAHKEGKYAFIWNSQTSTIIDGDLSKIATLREMGLASMQLVYNSVNKAGTGVISAIKNDDGLTDWGKQIIDEMVKQGIVVDLSHTGLQTTEGVIAYMSKKHPGVPVLYTHSTPAGLYNCHPQKIMTEGRLAPCYRNITDQQAVAAAKTGGVVSPTFTEWMMDGVFPDDIAPYQAADMIDYYVKLVGVDHVGIATDDQFVMKYVMSFAKKNAHVYQDNGYMFDAFDRGAAGSAELAKILPAVVDVLWERGYTNDDLQKIFGGNVMRVYKQVWK</sequence>
<dbReference type="PROSITE" id="PS51365">
    <property type="entry name" value="RENAL_DIPEPTIDASE_2"/>
    <property type="match status" value="1"/>
</dbReference>
<keyword evidence="2" id="KW-0645">Protease</keyword>
<protein>
    <submittedName>
        <fullName evidence="2">Membrane dipeptidase</fullName>
        <ecNumber evidence="2">3.4.13.-</ecNumber>
    </submittedName>
</protein>
<evidence type="ECO:0000313" key="2">
    <source>
        <dbReference type="EMBL" id="WNC73611.1"/>
    </source>
</evidence>
<gene>
    <name evidence="2" type="ORF">RGQ13_06350</name>
</gene>
<dbReference type="SUPFAM" id="SSF51556">
    <property type="entry name" value="Metallo-dependent hydrolases"/>
    <property type="match status" value="1"/>
</dbReference>
<dbReference type="InterPro" id="IPR008257">
    <property type="entry name" value="Pept_M19"/>
</dbReference>
<feature type="chain" id="PRO_5047077691" evidence="1">
    <location>
        <begin position="23"/>
        <end position="391"/>
    </location>
</feature>
<dbReference type="InterPro" id="IPR032466">
    <property type="entry name" value="Metal_Hydrolase"/>
</dbReference>
<dbReference type="RefSeq" id="WP_348392722.1">
    <property type="nucleotide sequence ID" value="NZ_CP134145.1"/>
</dbReference>
<dbReference type="Gene3D" id="3.20.20.140">
    <property type="entry name" value="Metal-dependent hydrolases"/>
    <property type="match status" value="1"/>
</dbReference>
<dbReference type="EMBL" id="CP134145">
    <property type="protein sequence ID" value="WNC73611.1"/>
    <property type="molecule type" value="Genomic_DNA"/>
</dbReference>
<dbReference type="EC" id="3.4.13.-" evidence="2"/>